<dbReference type="GO" id="GO:0043565">
    <property type="term" value="F:sequence-specific DNA binding"/>
    <property type="evidence" value="ECO:0007669"/>
    <property type="project" value="InterPro"/>
</dbReference>
<evidence type="ECO:0000256" key="8">
    <source>
        <dbReference type="ARBA" id="ARBA00023163"/>
    </source>
</evidence>
<gene>
    <name evidence="14" type="ORF">BXY41_10562</name>
</gene>
<name>A0A2S6HSW8_9FIRM</name>
<evidence type="ECO:0000256" key="4">
    <source>
        <dbReference type="ARBA" id="ARBA00022553"/>
    </source>
</evidence>
<dbReference type="OrthoDB" id="1372329at2"/>
<evidence type="ECO:0000256" key="3">
    <source>
        <dbReference type="ARBA" id="ARBA00022490"/>
    </source>
</evidence>
<evidence type="ECO:0000313" key="15">
    <source>
        <dbReference type="Proteomes" id="UP000237749"/>
    </source>
</evidence>
<dbReference type="GO" id="GO:0000160">
    <property type="term" value="P:phosphorelay signal transduction system"/>
    <property type="evidence" value="ECO:0007669"/>
    <property type="project" value="UniProtKB-KW"/>
</dbReference>
<dbReference type="SUPFAM" id="SSF52172">
    <property type="entry name" value="CheY-like"/>
    <property type="match status" value="1"/>
</dbReference>
<evidence type="ECO:0000313" key="14">
    <source>
        <dbReference type="EMBL" id="PPK80846.1"/>
    </source>
</evidence>
<comment type="caution">
    <text evidence="14">The sequence shown here is derived from an EMBL/GenBank/DDBJ whole genome shotgun (WGS) entry which is preliminary data.</text>
</comment>
<evidence type="ECO:0000256" key="10">
    <source>
        <dbReference type="PROSITE-ProRule" id="PRU00169"/>
    </source>
</evidence>
<dbReference type="PANTHER" id="PTHR42713">
    <property type="entry name" value="HISTIDINE KINASE-RELATED"/>
    <property type="match status" value="1"/>
</dbReference>
<dbReference type="RefSeq" id="WP_104436842.1">
    <property type="nucleotide sequence ID" value="NZ_PTJA01000005.1"/>
</dbReference>
<organism evidence="14 15">
    <name type="scientific">Lacrimispora xylanisolvens</name>
    <dbReference type="NCBI Taxonomy" id="384636"/>
    <lineage>
        <taxon>Bacteria</taxon>
        <taxon>Bacillati</taxon>
        <taxon>Bacillota</taxon>
        <taxon>Clostridia</taxon>
        <taxon>Lachnospirales</taxon>
        <taxon>Lachnospiraceae</taxon>
        <taxon>Lacrimispora</taxon>
    </lineage>
</organism>
<dbReference type="InterPro" id="IPR018062">
    <property type="entry name" value="HTH_AraC-typ_CS"/>
</dbReference>
<dbReference type="PANTHER" id="PTHR42713:SF3">
    <property type="entry name" value="TRANSCRIPTIONAL REGULATORY PROTEIN HPTR"/>
    <property type="match status" value="1"/>
</dbReference>
<dbReference type="InterPro" id="IPR009057">
    <property type="entry name" value="Homeodomain-like_sf"/>
</dbReference>
<dbReference type="SMART" id="SM00448">
    <property type="entry name" value="REC"/>
    <property type="match status" value="1"/>
</dbReference>
<dbReference type="PROSITE" id="PS50110">
    <property type="entry name" value="RESPONSE_REGULATORY"/>
    <property type="match status" value="1"/>
</dbReference>
<keyword evidence="11" id="KW-0175">Coiled coil</keyword>
<keyword evidence="5" id="KW-0902">Two-component regulatory system</keyword>
<feature type="domain" description="HTH araC/xylS-type" evidence="12">
    <location>
        <begin position="411"/>
        <end position="509"/>
    </location>
</feature>
<evidence type="ECO:0000256" key="9">
    <source>
        <dbReference type="ARBA" id="ARBA00024867"/>
    </source>
</evidence>
<evidence type="ECO:0000256" key="1">
    <source>
        <dbReference type="ARBA" id="ARBA00004496"/>
    </source>
</evidence>
<feature type="domain" description="Response regulatory" evidence="13">
    <location>
        <begin position="2"/>
        <end position="119"/>
    </location>
</feature>
<keyword evidence="8" id="KW-0804">Transcription</keyword>
<evidence type="ECO:0000256" key="11">
    <source>
        <dbReference type="SAM" id="Coils"/>
    </source>
</evidence>
<dbReference type="GO" id="GO:0005737">
    <property type="term" value="C:cytoplasm"/>
    <property type="evidence" value="ECO:0007669"/>
    <property type="project" value="UniProtKB-SubCell"/>
</dbReference>
<evidence type="ECO:0000259" key="13">
    <source>
        <dbReference type="PROSITE" id="PS50110"/>
    </source>
</evidence>
<dbReference type="GO" id="GO:0003700">
    <property type="term" value="F:DNA-binding transcription factor activity"/>
    <property type="evidence" value="ECO:0007669"/>
    <property type="project" value="InterPro"/>
</dbReference>
<keyword evidence="6" id="KW-0805">Transcription regulation</keyword>
<protein>
    <recommendedName>
        <fullName evidence="2">Stage 0 sporulation protein A homolog</fullName>
    </recommendedName>
</protein>
<comment type="subcellular location">
    <subcellularLocation>
        <location evidence="1">Cytoplasm</location>
    </subcellularLocation>
</comment>
<dbReference type="InterPro" id="IPR001789">
    <property type="entry name" value="Sig_transdc_resp-reg_receiver"/>
</dbReference>
<dbReference type="Gene3D" id="1.10.10.60">
    <property type="entry name" value="Homeodomain-like"/>
    <property type="match status" value="2"/>
</dbReference>
<accession>A0A2S6HSW8</accession>
<keyword evidence="3" id="KW-0963">Cytoplasm</keyword>
<dbReference type="InterPro" id="IPR020449">
    <property type="entry name" value="Tscrpt_reg_AraC-type_HTH"/>
</dbReference>
<dbReference type="CDD" id="cd17536">
    <property type="entry name" value="REC_YesN-like"/>
    <property type="match status" value="1"/>
</dbReference>
<reference evidence="14 15" key="1">
    <citation type="submission" date="2018-02" db="EMBL/GenBank/DDBJ databases">
        <title>Genomic Encyclopedia of Archaeal and Bacterial Type Strains, Phase II (KMG-II): from individual species to whole genera.</title>
        <authorList>
            <person name="Goeker M."/>
        </authorList>
    </citation>
    <scope>NUCLEOTIDE SEQUENCE [LARGE SCALE GENOMIC DNA]</scope>
    <source>
        <strain evidence="14 15">DSM 3808</strain>
    </source>
</reference>
<evidence type="ECO:0000256" key="7">
    <source>
        <dbReference type="ARBA" id="ARBA00023125"/>
    </source>
</evidence>
<feature type="coiled-coil region" evidence="11">
    <location>
        <begin position="106"/>
        <end position="138"/>
    </location>
</feature>
<proteinExistence type="predicted"/>
<dbReference type="SMART" id="SM00342">
    <property type="entry name" value="HTH_ARAC"/>
    <property type="match status" value="1"/>
</dbReference>
<dbReference type="EMBL" id="PTJA01000005">
    <property type="protein sequence ID" value="PPK80846.1"/>
    <property type="molecule type" value="Genomic_DNA"/>
</dbReference>
<feature type="modified residue" description="4-aspartylphosphate" evidence="10">
    <location>
        <position position="54"/>
    </location>
</feature>
<evidence type="ECO:0000256" key="6">
    <source>
        <dbReference type="ARBA" id="ARBA00023015"/>
    </source>
</evidence>
<dbReference type="InterPro" id="IPR011006">
    <property type="entry name" value="CheY-like_superfamily"/>
</dbReference>
<dbReference type="Pfam" id="PF12833">
    <property type="entry name" value="HTH_18"/>
    <property type="match status" value="1"/>
</dbReference>
<dbReference type="InterPro" id="IPR051552">
    <property type="entry name" value="HptR"/>
</dbReference>
<comment type="function">
    <text evidence="9">May play the central regulatory role in sporulation. It may be an element of the effector pathway responsible for the activation of sporulation genes in response to nutritional stress. Spo0A may act in concert with spo0H (a sigma factor) to control the expression of some genes that are critical to the sporulation process.</text>
</comment>
<dbReference type="SUPFAM" id="SSF46689">
    <property type="entry name" value="Homeodomain-like"/>
    <property type="match status" value="2"/>
</dbReference>
<dbReference type="Pfam" id="PF00072">
    <property type="entry name" value="Response_reg"/>
    <property type="match status" value="1"/>
</dbReference>
<sequence length="520" mass="60571">MKLLIADDEIDVREGIRCLLNWSLLGFTICGEGKNGQDTLNQIRRLKPDIVLMDIRMPRLSGLEVVRIAKEEGFAGIFIIISGFSDFTFAQEAMSFGVTSYLTKPIDEEELEKAVLNARALLTEEQKKQERLVQYRNRARESILHDILSNQASYPLPDCHDLQLEASVYQVVLYTSYQQECSQSTWDFAGILRLANHNHNSLDYIRIENHNVILLKGDFALKRFEELADRYINHPQKGSPLDALFLTYGRPVCSIEQIHISYYDAQQLMKRRFFCSFNQHVLCYKDIPHRFQSQETVFNTENTYSQQISNYIQSGNRCMMLEVLDHLRQVFYCSDLEISSIRHYLADIMIQVKSSIFYAYGNRETMFPNNAAIINTIEEKYYLYEILDYFALQFEMCMNAIGSPTRDSILDNILQYIRNNYKENLKLGIIAELFGYNSSYLGKVFTKTTGRSFNAWLDEIRIENSMRLLMDDRYKVYEIAQLVGYGNVDYFHKKFRKYTGISPAEYRRTQTGADIKMSAP</sequence>
<dbReference type="Proteomes" id="UP000237749">
    <property type="component" value="Unassembled WGS sequence"/>
</dbReference>
<dbReference type="PROSITE" id="PS00041">
    <property type="entry name" value="HTH_ARAC_FAMILY_1"/>
    <property type="match status" value="1"/>
</dbReference>
<keyword evidence="4 10" id="KW-0597">Phosphoprotein</keyword>
<dbReference type="InterPro" id="IPR018060">
    <property type="entry name" value="HTH_AraC"/>
</dbReference>
<evidence type="ECO:0000256" key="2">
    <source>
        <dbReference type="ARBA" id="ARBA00018672"/>
    </source>
</evidence>
<dbReference type="PRINTS" id="PR00032">
    <property type="entry name" value="HTHARAC"/>
</dbReference>
<keyword evidence="7" id="KW-0238">DNA-binding</keyword>
<dbReference type="PROSITE" id="PS01124">
    <property type="entry name" value="HTH_ARAC_FAMILY_2"/>
    <property type="match status" value="1"/>
</dbReference>
<keyword evidence="15" id="KW-1185">Reference proteome</keyword>
<evidence type="ECO:0000256" key="5">
    <source>
        <dbReference type="ARBA" id="ARBA00023012"/>
    </source>
</evidence>
<dbReference type="Gene3D" id="3.40.50.2300">
    <property type="match status" value="1"/>
</dbReference>
<dbReference type="AlphaFoldDB" id="A0A2S6HSW8"/>
<evidence type="ECO:0000259" key="12">
    <source>
        <dbReference type="PROSITE" id="PS01124"/>
    </source>
</evidence>